<dbReference type="EMBL" id="JAUHHV010000002">
    <property type="protein sequence ID" value="KAK1433565.1"/>
    <property type="molecule type" value="Genomic_DNA"/>
</dbReference>
<protein>
    <submittedName>
        <fullName evidence="2">Uncharacterized protein</fullName>
    </submittedName>
</protein>
<keyword evidence="3" id="KW-1185">Reference proteome</keyword>
<keyword evidence="1" id="KW-0812">Transmembrane</keyword>
<keyword evidence="1" id="KW-1133">Transmembrane helix</keyword>
<sequence>MDEADFFCKYLSKFFLLVKVWLALLLYSISLIHTPTCLQLAPSILLFPHLIYRNTILALHHLHLLLICSDDLW</sequence>
<evidence type="ECO:0000256" key="1">
    <source>
        <dbReference type="SAM" id="Phobius"/>
    </source>
</evidence>
<reference evidence="2" key="1">
    <citation type="journal article" date="2023" name="bioRxiv">
        <title>Improved chromosome-level genome assembly for marigold (Tagetes erecta).</title>
        <authorList>
            <person name="Jiang F."/>
            <person name="Yuan L."/>
            <person name="Wang S."/>
            <person name="Wang H."/>
            <person name="Xu D."/>
            <person name="Wang A."/>
            <person name="Fan W."/>
        </authorList>
    </citation>
    <scope>NUCLEOTIDE SEQUENCE</scope>
    <source>
        <strain evidence="2">WSJ</strain>
        <tissue evidence="2">Leaf</tissue>
    </source>
</reference>
<gene>
    <name evidence="2" type="ORF">QVD17_10476</name>
</gene>
<organism evidence="2 3">
    <name type="scientific">Tagetes erecta</name>
    <name type="common">African marigold</name>
    <dbReference type="NCBI Taxonomy" id="13708"/>
    <lineage>
        <taxon>Eukaryota</taxon>
        <taxon>Viridiplantae</taxon>
        <taxon>Streptophyta</taxon>
        <taxon>Embryophyta</taxon>
        <taxon>Tracheophyta</taxon>
        <taxon>Spermatophyta</taxon>
        <taxon>Magnoliopsida</taxon>
        <taxon>eudicotyledons</taxon>
        <taxon>Gunneridae</taxon>
        <taxon>Pentapetalae</taxon>
        <taxon>asterids</taxon>
        <taxon>campanulids</taxon>
        <taxon>Asterales</taxon>
        <taxon>Asteraceae</taxon>
        <taxon>Asteroideae</taxon>
        <taxon>Heliantheae alliance</taxon>
        <taxon>Tageteae</taxon>
        <taxon>Tagetes</taxon>
    </lineage>
</organism>
<comment type="caution">
    <text evidence="2">The sequence shown here is derived from an EMBL/GenBank/DDBJ whole genome shotgun (WGS) entry which is preliminary data.</text>
</comment>
<dbReference type="AlphaFoldDB" id="A0AAD8L177"/>
<evidence type="ECO:0000313" key="2">
    <source>
        <dbReference type="EMBL" id="KAK1433565.1"/>
    </source>
</evidence>
<accession>A0AAD8L177</accession>
<keyword evidence="1" id="KW-0472">Membrane</keyword>
<proteinExistence type="predicted"/>
<dbReference type="Proteomes" id="UP001229421">
    <property type="component" value="Unassembled WGS sequence"/>
</dbReference>
<feature type="transmembrane region" description="Helical" evidence="1">
    <location>
        <begin position="20"/>
        <end position="47"/>
    </location>
</feature>
<evidence type="ECO:0000313" key="3">
    <source>
        <dbReference type="Proteomes" id="UP001229421"/>
    </source>
</evidence>
<name>A0AAD8L177_TARER</name>